<accession>A0A423SUL1</accession>
<dbReference type="PANTHER" id="PTHR12919">
    <property type="entry name" value="30S RIBOSOMAL PROTEIN S16"/>
    <property type="match status" value="1"/>
</dbReference>
<gene>
    <name evidence="8" type="ORF">C7M84_013958</name>
</gene>
<evidence type="ECO:0000256" key="1">
    <source>
        <dbReference type="ARBA" id="ARBA00004173"/>
    </source>
</evidence>
<evidence type="ECO:0000256" key="5">
    <source>
        <dbReference type="ARBA" id="ARBA00023274"/>
    </source>
</evidence>
<reference evidence="8 9" key="1">
    <citation type="submission" date="2018-04" db="EMBL/GenBank/DDBJ databases">
        <authorList>
            <person name="Zhang X."/>
            <person name="Yuan J."/>
            <person name="Li F."/>
            <person name="Xiang J."/>
        </authorList>
    </citation>
    <scope>NUCLEOTIDE SEQUENCE [LARGE SCALE GENOMIC DNA]</scope>
    <source>
        <tissue evidence="8">Muscle</tissue>
    </source>
</reference>
<comment type="similarity">
    <text evidence="2">Belongs to the bacterial ribosomal protein bS16 family.</text>
</comment>
<evidence type="ECO:0000256" key="6">
    <source>
        <dbReference type="ARBA" id="ARBA00035263"/>
    </source>
</evidence>
<dbReference type="GO" id="GO:0003735">
    <property type="term" value="F:structural constituent of ribosome"/>
    <property type="evidence" value="ECO:0007669"/>
    <property type="project" value="InterPro"/>
</dbReference>
<organism evidence="8 9">
    <name type="scientific">Penaeus vannamei</name>
    <name type="common">Whiteleg shrimp</name>
    <name type="synonym">Litopenaeus vannamei</name>
    <dbReference type="NCBI Taxonomy" id="6689"/>
    <lineage>
        <taxon>Eukaryota</taxon>
        <taxon>Metazoa</taxon>
        <taxon>Ecdysozoa</taxon>
        <taxon>Arthropoda</taxon>
        <taxon>Crustacea</taxon>
        <taxon>Multicrustacea</taxon>
        <taxon>Malacostraca</taxon>
        <taxon>Eumalacostraca</taxon>
        <taxon>Eucarida</taxon>
        <taxon>Decapoda</taxon>
        <taxon>Dendrobranchiata</taxon>
        <taxon>Penaeoidea</taxon>
        <taxon>Penaeidae</taxon>
        <taxon>Penaeus</taxon>
    </lineage>
</organism>
<dbReference type="InterPro" id="IPR023803">
    <property type="entry name" value="Ribosomal_bS16_dom_sf"/>
</dbReference>
<name>A0A423SUL1_PENVA</name>
<dbReference type="EMBL" id="QCYY01002737">
    <property type="protein sequence ID" value="ROT67922.1"/>
    <property type="molecule type" value="Genomic_DNA"/>
</dbReference>
<comment type="caution">
    <text evidence="8">The sequence shown here is derived from an EMBL/GenBank/DDBJ whole genome shotgun (WGS) entry which is preliminary data.</text>
</comment>
<dbReference type="GO" id="GO:0005743">
    <property type="term" value="C:mitochondrial inner membrane"/>
    <property type="evidence" value="ECO:0007669"/>
    <property type="project" value="UniProtKB-ARBA"/>
</dbReference>
<dbReference type="SUPFAM" id="SSF54565">
    <property type="entry name" value="Ribosomal protein S16"/>
    <property type="match status" value="1"/>
</dbReference>
<protein>
    <recommendedName>
        <fullName evidence="6">Small ribosomal subunit protein bS16m</fullName>
    </recommendedName>
    <alternativeName>
        <fullName evidence="7">28S ribosomal protein S16, mitochondrial</fullName>
    </alternativeName>
</protein>
<dbReference type="InterPro" id="IPR000307">
    <property type="entry name" value="Ribosomal_bS16"/>
</dbReference>
<dbReference type="FunFam" id="3.30.1320.10:FF:000004">
    <property type="entry name" value="28S ribosomal protein S16, mitochondrial"/>
    <property type="match status" value="1"/>
</dbReference>
<dbReference type="NCBIfam" id="TIGR00002">
    <property type="entry name" value="S16"/>
    <property type="match status" value="1"/>
</dbReference>
<evidence type="ECO:0000256" key="7">
    <source>
        <dbReference type="ARBA" id="ARBA00035438"/>
    </source>
</evidence>
<evidence type="ECO:0000313" key="9">
    <source>
        <dbReference type="Proteomes" id="UP000283509"/>
    </source>
</evidence>
<evidence type="ECO:0000256" key="2">
    <source>
        <dbReference type="ARBA" id="ARBA00006668"/>
    </source>
</evidence>
<dbReference type="Gene3D" id="3.30.1320.10">
    <property type="match status" value="1"/>
</dbReference>
<dbReference type="GO" id="GO:0005763">
    <property type="term" value="C:mitochondrial small ribosomal subunit"/>
    <property type="evidence" value="ECO:0007669"/>
    <property type="project" value="TreeGrafter"/>
</dbReference>
<reference evidence="8 9" key="2">
    <citation type="submission" date="2019-01" db="EMBL/GenBank/DDBJ databases">
        <title>The decoding of complex shrimp genome reveals the adaptation for benthos swimmer, frequently molting mechanism and breeding impact on genome.</title>
        <authorList>
            <person name="Sun Y."/>
            <person name="Gao Y."/>
            <person name="Yu Y."/>
        </authorList>
    </citation>
    <scope>NUCLEOTIDE SEQUENCE [LARGE SCALE GENOMIC DNA]</scope>
    <source>
        <tissue evidence="8">Muscle</tissue>
    </source>
</reference>
<keyword evidence="4" id="KW-0496">Mitochondrion</keyword>
<keyword evidence="5" id="KW-0687">Ribonucleoprotein</keyword>
<keyword evidence="9" id="KW-1185">Reference proteome</keyword>
<dbReference type="Proteomes" id="UP000283509">
    <property type="component" value="Unassembled WGS sequence"/>
</dbReference>
<evidence type="ECO:0000256" key="3">
    <source>
        <dbReference type="ARBA" id="ARBA00022980"/>
    </source>
</evidence>
<dbReference type="HAMAP" id="MF_00385">
    <property type="entry name" value="Ribosomal_bS16"/>
    <property type="match status" value="1"/>
</dbReference>
<dbReference type="Pfam" id="PF00886">
    <property type="entry name" value="Ribosomal_S16"/>
    <property type="match status" value="1"/>
</dbReference>
<comment type="subcellular location">
    <subcellularLocation>
        <location evidence="1">Mitochondrion</location>
    </subcellularLocation>
</comment>
<proteinExistence type="inferred from homology"/>
<evidence type="ECO:0000313" key="8">
    <source>
        <dbReference type="EMBL" id="ROT67922.1"/>
    </source>
</evidence>
<dbReference type="STRING" id="6689.A0A423SUL1"/>
<sequence>MFPASGGARVGFRTTKAIRFAKHGCTNRPFYHIVVMEKRKSRQGHVIEQLGTFDPSVNVHGEKLCSINLDRTTYWIGSGAHISLPCSILFGLAGLLPIHPQTYIKAWRNRRTAANAEETESTSSS</sequence>
<evidence type="ECO:0000256" key="4">
    <source>
        <dbReference type="ARBA" id="ARBA00023128"/>
    </source>
</evidence>
<keyword evidence="3 8" id="KW-0689">Ribosomal protein</keyword>
<dbReference type="AlphaFoldDB" id="A0A423SUL1"/>
<dbReference type="PANTHER" id="PTHR12919:SF20">
    <property type="entry name" value="SMALL RIBOSOMAL SUBUNIT PROTEIN BS16M"/>
    <property type="match status" value="1"/>
</dbReference>
<dbReference type="GO" id="GO:0032543">
    <property type="term" value="P:mitochondrial translation"/>
    <property type="evidence" value="ECO:0007669"/>
    <property type="project" value="TreeGrafter"/>
</dbReference>
<dbReference type="OrthoDB" id="407221at2759"/>